<evidence type="ECO:0000313" key="1">
    <source>
        <dbReference type="EMBL" id="AOZ05793.1"/>
    </source>
</evidence>
<name>A0ABN4TG66_9BURK</name>
<sequence>MQPVLHDAVTAVARQHNQSLNELLVKVLSDHPEVRWWVAFNEAAPGTQPHQAQRLAQLHVDIDRILGSVR</sequence>
<dbReference type="Proteomes" id="UP000177515">
    <property type="component" value="Chromosome 1"/>
</dbReference>
<accession>A0ABN4TG66</accession>
<dbReference type="EMBL" id="CP017754">
    <property type="protein sequence ID" value="AOZ05793.1"/>
    <property type="molecule type" value="Genomic_DNA"/>
</dbReference>
<reference evidence="1 2" key="1">
    <citation type="submission" date="2016-10" db="EMBL/GenBank/DDBJ databases">
        <title>Complete genome sequences of three Cupriavidus strains isolated from various Malaysian environments.</title>
        <authorList>
            <person name="Abdullah A.A.-A."/>
            <person name="Shafie N.A.H."/>
            <person name="Lau N.S."/>
        </authorList>
    </citation>
    <scope>NUCLEOTIDE SEQUENCE [LARGE SCALE GENOMIC DNA]</scope>
    <source>
        <strain evidence="1 2">USMAA1020</strain>
    </source>
</reference>
<evidence type="ECO:0008006" key="3">
    <source>
        <dbReference type="Google" id="ProtNLM"/>
    </source>
</evidence>
<organism evidence="1 2">
    <name type="scientific">Cupriavidus malaysiensis</name>
    <dbReference type="NCBI Taxonomy" id="367825"/>
    <lineage>
        <taxon>Bacteria</taxon>
        <taxon>Pseudomonadati</taxon>
        <taxon>Pseudomonadota</taxon>
        <taxon>Betaproteobacteria</taxon>
        <taxon>Burkholderiales</taxon>
        <taxon>Burkholderiaceae</taxon>
        <taxon>Cupriavidus</taxon>
    </lineage>
</organism>
<evidence type="ECO:0000313" key="2">
    <source>
        <dbReference type="Proteomes" id="UP000177515"/>
    </source>
</evidence>
<protein>
    <recommendedName>
        <fullName evidence="3">Toxin-antitoxin system HicB family antitoxin</fullName>
    </recommendedName>
</protein>
<proteinExistence type="predicted"/>
<gene>
    <name evidence="1" type="ORF">BKK80_08210</name>
</gene>
<keyword evidence="2" id="KW-1185">Reference proteome</keyword>